<dbReference type="Pfam" id="PF00795">
    <property type="entry name" value="CN_hydrolase"/>
    <property type="match status" value="1"/>
</dbReference>
<dbReference type="SUPFAM" id="SSF56317">
    <property type="entry name" value="Carbon-nitrogen hydrolase"/>
    <property type="match status" value="1"/>
</dbReference>
<name>A0A3M8T926_PSEPU</name>
<dbReference type="CDD" id="cd07576">
    <property type="entry name" value="R-amidase_like"/>
    <property type="match status" value="1"/>
</dbReference>
<evidence type="ECO:0000313" key="3">
    <source>
        <dbReference type="EMBL" id="RNF90109.1"/>
    </source>
</evidence>
<dbReference type="InterPro" id="IPR001110">
    <property type="entry name" value="UPF0012_CS"/>
</dbReference>
<reference evidence="3 4" key="1">
    <citation type="submission" date="2018-10" db="EMBL/GenBank/DDBJ databases">
        <title>An outbreak of IMP-63 producing strain in France.</title>
        <authorList>
            <person name="Bour M."/>
            <person name="Liapis E."/>
            <person name="Plesiat P."/>
        </authorList>
    </citation>
    <scope>NUCLEOTIDE SEQUENCE [LARGE SCALE GENOMIC DNA]</scope>
    <source>
        <strain evidence="3 4">12917</strain>
    </source>
</reference>
<dbReference type="PROSITE" id="PS50263">
    <property type="entry name" value="CN_HYDROLASE"/>
    <property type="match status" value="1"/>
</dbReference>
<dbReference type="GO" id="GO:0016787">
    <property type="term" value="F:hydrolase activity"/>
    <property type="evidence" value="ECO:0007669"/>
    <property type="project" value="UniProtKB-KW"/>
</dbReference>
<dbReference type="EMBL" id="RJAI01000024">
    <property type="protein sequence ID" value="RNF90109.1"/>
    <property type="molecule type" value="Genomic_DNA"/>
</dbReference>
<dbReference type="Gene3D" id="3.60.110.10">
    <property type="entry name" value="Carbon-nitrogen hydrolase"/>
    <property type="match status" value="1"/>
</dbReference>
<comment type="similarity">
    <text evidence="1">Belongs to the carbon-nitrogen hydrolase superfamily. NIT1/NIT2 family.</text>
</comment>
<dbReference type="Proteomes" id="UP000278162">
    <property type="component" value="Unassembled WGS sequence"/>
</dbReference>
<comment type="caution">
    <text evidence="3">The sequence shown here is derived from an EMBL/GenBank/DDBJ whole genome shotgun (WGS) entry which is preliminary data.</text>
</comment>
<keyword evidence="3" id="KW-0378">Hydrolase</keyword>
<dbReference type="PROSITE" id="PS01227">
    <property type="entry name" value="UPF0012"/>
    <property type="match status" value="1"/>
</dbReference>
<dbReference type="PANTHER" id="PTHR23088:SF27">
    <property type="entry name" value="DEAMINATED GLUTATHIONE AMIDASE"/>
    <property type="match status" value="1"/>
</dbReference>
<dbReference type="InterPro" id="IPR044083">
    <property type="entry name" value="RamA-like"/>
</dbReference>
<dbReference type="InterPro" id="IPR003010">
    <property type="entry name" value="C-N_Hydrolase"/>
</dbReference>
<evidence type="ECO:0000313" key="4">
    <source>
        <dbReference type="Proteomes" id="UP000278162"/>
    </source>
</evidence>
<gene>
    <name evidence="3" type="ORF">EFK07_10400</name>
</gene>
<dbReference type="InterPro" id="IPR036526">
    <property type="entry name" value="C-N_Hydrolase_sf"/>
</dbReference>
<sequence length="287" mass="30944">MRRDSSPYRKNEMNVLLAQMPIVDADVGRNLEAMLEIIEGAGGSADLIVFPETTLCGFPDASEIDEVAMTLDSQPIQLLKAAARRGCVALAFGVAERDGADFYNTAVLLDREGRIALRYRKSHLWPHTDRGVFRAGDAFVVSQLDGVKIGLIVCYDVEFPEASRALARLGAQLILVLDGNMSPYGPVHRRAVTARAMENQCFAVLVNRIGGGRGLDFAGESMAVDPNGEVIDEVGATTPLLVTLDLSAVAASRRDYDYLQDARLPAVKVRASLSVDGVANHELMIGA</sequence>
<organism evidence="3 4">
    <name type="scientific">Pseudomonas putida</name>
    <name type="common">Arthrobacter siderocapsulatus</name>
    <dbReference type="NCBI Taxonomy" id="303"/>
    <lineage>
        <taxon>Bacteria</taxon>
        <taxon>Pseudomonadati</taxon>
        <taxon>Pseudomonadota</taxon>
        <taxon>Gammaproteobacteria</taxon>
        <taxon>Pseudomonadales</taxon>
        <taxon>Pseudomonadaceae</taxon>
        <taxon>Pseudomonas</taxon>
    </lineage>
</organism>
<protein>
    <submittedName>
        <fullName evidence="3">Carbon-nitrogen hydrolase</fullName>
    </submittedName>
</protein>
<evidence type="ECO:0000256" key="1">
    <source>
        <dbReference type="ARBA" id="ARBA00010613"/>
    </source>
</evidence>
<dbReference type="AlphaFoldDB" id="A0A3M8T926"/>
<proteinExistence type="inferred from homology"/>
<accession>A0A3M8T926</accession>
<evidence type="ECO:0000259" key="2">
    <source>
        <dbReference type="PROSITE" id="PS50263"/>
    </source>
</evidence>
<dbReference type="PANTHER" id="PTHR23088">
    <property type="entry name" value="NITRILASE-RELATED"/>
    <property type="match status" value="1"/>
</dbReference>
<feature type="domain" description="CN hydrolase" evidence="2">
    <location>
        <begin position="13"/>
        <end position="248"/>
    </location>
</feature>